<keyword evidence="2 4" id="KW-0238">DNA-binding</keyword>
<dbReference type="PROSITE" id="PS50977">
    <property type="entry name" value="HTH_TETR_2"/>
    <property type="match status" value="1"/>
</dbReference>
<dbReference type="RefSeq" id="WP_377569903.1">
    <property type="nucleotide sequence ID" value="NZ_JBHTMP010000013.1"/>
</dbReference>
<dbReference type="InterPro" id="IPR041347">
    <property type="entry name" value="MftR_C"/>
</dbReference>
<dbReference type="Gene3D" id="1.10.357.10">
    <property type="entry name" value="Tetracycline Repressor, domain 2"/>
    <property type="match status" value="1"/>
</dbReference>
<dbReference type="PANTHER" id="PTHR30055">
    <property type="entry name" value="HTH-TYPE TRANSCRIPTIONAL REGULATOR RUTR"/>
    <property type="match status" value="1"/>
</dbReference>
<evidence type="ECO:0000256" key="3">
    <source>
        <dbReference type="ARBA" id="ARBA00023163"/>
    </source>
</evidence>
<dbReference type="Pfam" id="PF00440">
    <property type="entry name" value="TetR_N"/>
    <property type="match status" value="1"/>
</dbReference>
<accession>A0ABW3YB75</accession>
<dbReference type="Proteomes" id="UP001597260">
    <property type="component" value="Unassembled WGS sequence"/>
</dbReference>
<evidence type="ECO:0000259" key="5">
    <source>
        <dbReference type="PROSITE" id="PS50977"/>
    </source>
</evidence>
<dbReference type="InterPro" id="IPR050109">
    <property type="entry name" value="HTH-type_TetR-like_transc_reg"/>
</dbReference>
<protein>
    <submittedName>
        <fullName evidence="6">TetR/AcrR family transcriptional regulator</fullName>
    </submittedName>
</protein>
<keyword evidence="3" id="KW-0804">Transcription</keyword>
<dbReference type="PRINTS" id="PR00455">
    <property type="entry name" value="HTHTETR"/>
</dbReference>
<name>A0ABW3YB75_9ACTN</name>
<evidence type="ECO:0000256" key="4">
    <source>
        <dbReference type="PROSITE-ProRule" id="PRU00335"/>
    </source>
</evidence>
<keyword evidence="1" id="KW-0805">Transcription regulation</keyword>
<dbReference type="Pfam" id="PF17754">
    <property type="entry name" value="TetR_C_14"/>
    <property type="match status" value="1"/>
</dbReference>
<gene>
    <name evidence="6" type="ORF">ACFQ4H_11355</name>
</gene>
<dbReference type="PANTHER" id="PTHR30055:SF234">
    <property type="entry name" value="HTH-TYPE TRANSCRIPTIONAL REGULATOR BETI"/>
    <property type="match status" value="1"/>
</dbReference>
<evidence type="ECO:0000256" key="1">
    <source>
        <dbReference type="ARBA" id="ARBA00023015"/>
    </source>
</evidence>
<dbReference type="InterPro" id="IPR001647">
    <property type="entry name" value="HTH_TetR"/>
</dbReference>
<evidence type="ECO:0000313" key="7">
    <source>
        <dbReference type="Proteomes" id="UP001597260"/>
    </source>
</evidence>
<organism evidence="6 7">
    <name type="scientific">Micromonospora sonneratiae</name>
    <dbReference type="NCBI Taxonomy" id="1184706"/>
    <lineage>
        <taxon>Bacteria</taxon>
        <taxon>Bacillati</taxon>
        <taxon>Actinomycetota</taxon>
        <taxon>Actinomycetes</taxon>
        <taxon>Micromonosporales</taxon>
        <taxon>Micromonosporaceae</taxon>
        <taxon>Micromonospora</taxon>
    </lineage>
</organism>
<dbReference type="InterPro" id="IPR009057">
    <property type="entry name" value="Homeodomain-like_sf"/>
</dbReference>
<proteinExistence type="predicted"/>
<sequence>MAPATPHPPAPRRRGRPTVLDPEAVGATALELWAERGYDATNWDDIAAATGISVRTLMRHFPSKAALAWVGVPAATRRLTAAFDSQPLDVPLPVVLRTAVAASVSDDPLVRRSGGHWMRVVAAEPELSTASARAYAPWTDALAEEIARRRPGAPEAIYQAIAITYREAAHAALRDWARNGAHESPAHAVDVVLRWLDIHITTPEDTP</sequence>
<comment type="caution">
    <text evidence="6">The sequence shown here is derived from an EMBL/GenBank/DDBJ whole genome shotgun (WGS) entry which is preliminary data.</text>
</comment>
<feature type="domain" description="HTH tetR-type" evidence="5">
    <location>
        <begin position="19"/>
        <end position="79"/>
    </location>
</feature>
<evidence type="ECO:0000313" key="6">
    <source>
        <dbReference type="EMBL" id="MFD1321684.1"/>
    </source>
</evidence>
<feature type="DNA-binding region" description="H-T-H motif" evidence="4">
    <location>
        <begin position="42"/>
        <end position="61"/>
    </location>
</feature>
<dbReference type="SUPFAM" id="SSF46689">
    <property type="entry name" value="Homeodomain-like"/>
    <property type="match status" value="1"/>
</dbReference>
<reference evidence="7" key="1">
    <citation type="journal article" date="2019" name="Int. J. Syst. Evol. Microbiol.">
        <title>The Global Catalogue of Microorganisms (GCM) 10K type strain sequencing project: providing services to taxonomists for standard genome sequencing and annotation.</title>
        <authorList>
            <consortium name="The Broad Institute Genomics Platform"/>
            <consortium name="The Broad Institute Genome Sequencing Center for Infectious Disease"/>
            <person name="Wu L."/>
            <person name="Ma J."/>
        </authorList>
    </citation>
    <scope>NUCLEOTIDE SEQUENCE [LARGE SCALE GENOMIC DNA]</scope>
    <source>
        <strain evidence="7">JCM 31037</strain>
    </source>
</reference>
<keyword evidence="7" id="KW-1185">Reference proteome</keyword>
<evidence type="ECO:0000256" key="2">
    <source>
        <dbReference type="ARBA" id="ARBA00023125"/>
    </source>
</evidence>
<dbReference type="EMBL" id="JBHTMP010000013">
    <property type="protein sequence ID" value="MFD1321684.1"/>
    <property type="molecule type" value="Genomic_DNA"/>
</dbReference>